<dbReference type="AlphaFoldDB" id="A0A7J6UT85"/>
<organism evidence="2 3">
    <name type="scientific">Thalictrum thalictroides</name>
    <name type="common">Rue-anemone</name>
    <name type="synonym">Anemone thalictroides</name>
    <dbReference type="NCBI Taxonomy" id="46969"/>
    <lineage>
        <taxon>Eukaryota</taxon>
        <taxon>Viridiplantae</taxon>
        <taxon>Streptophyta</taxon>
        <taxon>Embryophyta</taxon>
        <taxon>Tracheophyta</taxon>
        <taxon>Spermatophyta</taxon>
        <taxon>Magnoliopsida</taxon>
        <taxon>Ranunculales</taxon>
        <taxon>Ranunculaceae</taxon>
        <taxon>Thalictroideae</taxon>
        <taxon>Thalictrum</taxon>
    </lineage>
</organism>
<keyword evidence="3" id="KW-1185">Reference proteome</keyword>
<sequence length="386" mass="44940">MALEEINIRKYDRRIDRDRVEDLERRCEIGSAESSATLIVDTLGDPTCRIRHCQIYKMLVAELNNTELVGMVQGTIKIVTVHLQHQRQSIVGYILGLRVSPLHRQRGIALSLVKKMEEWFILNHVDLAYMATDKDNEASVKLFTEKLQYVKFRTPSILVNPVSNHLMHLSPSIKIVKLNIEHAERLYRRFMGSTEFFPQDMDRILKNKLSLGTWIAYWQGDSCSRTFDLDQYFPTSWAMLSVWNSGQLFKLRVAKPSLACKMYAKSSSFIDRFFPCFKFPFIPDMFKPFGFYFMYGLYHEGPKSGSLMQSLCKLVHNMAIKCQDCKLVVTEIGGCDDMLRHHIPHRKLLSCPEDLWCIKDLKSEEKLFDLTRTLHPRALFIDPREV</sequence>
<dbReference type="Pfam" id="PF00583">
    <property type="entry name" value="Acetyltransf_1"/>
    <property type="match status" value="1"/>
</dbReference>
<keyword evidence="2" id="KW-0808">Transferase</keyword>
<dbReference type="CDD" id="cd04301">
    <property type="entry name" value="NAT_SF"/>
    <property type="match status" value="1"/>
</dbReference>
<evidence type="ECO:0000313" key="3">
    <source>
        <dbReference type="Proteomes" id="UP000554482"/>
    </source>
</evidence>
<dbReference type="EMBL" id="JABWDY010043544">
    <property type="protein sequence ID" value="KAF5175814.1"/>
    <property type="molecule type" value="Genomic_DNA"/>
</dbReference>
<feature type="domain" description="N-acetyltransferase" evidence="1">
    <location>
        <begin position="6"/>
        <end position="216"/>
    </location>
</feature>
<reference evidence="2 3" key="1">
    <citation type="submission" date="2020-06" db="EMBL/GenBank/DDBJ databases">
        <title>Transcriptomic and genomic resources for Thalictrum thalictroides and T. hernandezii: Facilitating candidate gene discovery in an emerging model plant lineage.</title>
        <authorList>
            <person name="Arias T."/>
            <person name="Riano-Pachon D.M."/>
            <person name="Di Stilio V.S."/>
        </authorList>
    </citation>
    <scope>NUCLEOTIDE SEQUENCE [LARGE SCALE GENOMIC DNA]</scope>
    <source>
        <strain evidence="3">cv. WT478/WT964</strain>
        <tissue evidence="2">Leaves</tissue>
    </source>
</reference>
<evidence type="ECO:0000259" key="1">
    <source>
        <dbReference type="PROSITE" id="PS51186"/>
    </source>
</evidence>
<proteinExistence type="predicted"/>
<dbReference type="GO" id="GO:0016747">
    <property type="term" value="F:acyltransferase activity, transferring groups other than amino-acyl groups"/>
    <property type="evidence" value="ECO:0007669"/>
    <property type="project" value="InterPro"/>
</dbReference>
<evidence type="ECO:0000313" key="2">
    <source>
        <dbReference type="EMBL" id="KAF5175814.1"/>
    </source>
</evidence>
<dbReference type="PROSITE" id="PS51186">
    <property type="entry name" value="GNAT"/>
    <property type="match status" value="1"/>
</dbReference>
<dbReference type="OrthoDB" id="41532at2759"/>
<name>A0A7J6UT85_THATH</name>
<dbReference type="SUPFAM" id="SSF55729">
    <property type="entry name" value="Acyl-CoA N-acyltransferases (Nat)"/>
    <property type="match status" value="1"/>
</dbReference>
<dbReference type="InterPro" id="IPR000182">
    <property type="entry name" value="GNAT_dom"/>
</dbReference>
<dbReference type="PANTHER" id="PTHR47370">
    <property type="entry name" value="ACYL-COA N-ACYLTRANSFERASES (NAT) SUPERFAMILY PROTEIN"/>
    <property type="match status" value="1"/>
</dbReference>
<gene>
    <name evidence="2" type="ORF">FRX31_034601</name>
</gene>
<dbReference type="InterPro" id="IPR052810">
    <property type="entry name" value="Plant_NAT"/>
</dbReference>
<dbReference type="Gene3D" id="3.40.630.30">
    <property type="match status" value="1"/>
</dbReference>
<dbReference type="InterPro" id="IPR016181">
    <property type="entry name" value="Acyl_CoA_acyltransferase"/>
</dbReference>
<dbReference type="Proteomes" id="UP000554482">
    <property type="component" value="Unassembled WGS sequence"/>
</dbReference>
<protein>
    <submittedName>
        <fullName evidence="2">Acyl-CoA N-acyltransferases (NAT) superfamily protein</fullName>
    </submittedName>
</protein>
<keyword evidence="2" id="KW-0012">Acyltransferase</keyword>
<accession>A0A7J6UT85</accession>
<dbReference type="PANTHER" id="PTHR47370:SF1">
    <property type="entry name" value="ACYL-COA N-ACYLTRANSFERASES (NAT) SUPERFAMILY PROTEIN"/>
    <property type="match status" value="1"/>
</dbReference>
<comment type="caution">
    <text evidence="2">The sequence shown here is derived from an EMBL/GenBank/DDBJ whole genome shotgun (WGS) entry which is preliminary data.</text>
</comment>